<organism evidence="5 6">
    <name type="scientific">Streptomyces coeruleoprunus</name>
    <dbReference type="NCBI Taxonomy" id="285563"/>
    <lineage>
        <taxon>Bacteria</taxon>
        <taxon>Bacillati</taxon>
        <taxon>Actinomycetota</taxon>
        <taxon>Actinomycetes</taxon>
        <taxon>Kitasatosporales</taxon>
        <taxon>Streptomycetaceae</taxon>
        <taxon>Streptomyces</taxon>
    </lineage>
</organism>
<feature type="domain" description="VWFA" evidence="4">
    <location>
        <begin position="49"/>
        <end position="260"/>
    </location>
</feature>
<keyword evidence="2" id="KW-0472">Membrane</keyword>
<dbReference type="SMART" id="SM00327">
    <property type="entry name" value="VWA"/>
    <property type="match status" value="1"/>
</dbReference>
<evidence type="ECO:0000259" key="4">
    <source>
        <dbReference type="PROSITE" id="PS50234"/>
    </source>
</evidence>
<dbReference type="EMBL" id="JBHSJD010000008">
    <property type="protein sequence ID" value="MFC5023236.1"/>
    <property type="molecule type" value="Genomic_DNA"/>
</dbReference>
<feature type="compositionally biased region" description="Gly residues" evidence="1">
    <location>
        <begin position="865"/>
        <end position="894"/>
    </location>
</feature>
<sequence>MRLTPPRWTRGALALATGLTVLAMVSPPQAPRLAPTAVTSTAEGADPLDFAVVVDQSKSLPDRDLAREVEAAALLAQGEISERSRATVIGFGSSEKPGQSPVREVCPLTVADAAGRQHLSDCVKQLSRRDPARMGPGTDFPAALRQAVDRLTEKAEGGRPKLVFLLTDGRLDVRDSPEYGTDPAARQANGAKRLTEELARARREKVQIWPLGFGGEIDRAALTAMAEGGYRDGCADRPSARPRMRVVSGAAEIDKALQEVFAAARCAQVGPPAVGRIPADLGVEIPPIATDGSITVSKHDPAVTVTYYDPRGRKVPTQGTFDGSTFELSGQDGPVEALRVKNPLPGRWRAHVEAPKGHQGREVAARVIWQGRLSSTVTLDPASPRPGEQVVVEARMQTRRGVVITDPRQLAGLKVSARMTGDGFAAPLDLALADDGRAPDRTASDVRFTGTVTVPASATGALELTTLMAAPGVTSDKRPLHAWVSEVNPPVKAGLTLDPATVHPGDTVHGTLTVTNNDEAPHTLRLALEDLAPGTRLKISPATVTVEPGKQDSVPFALDFGADVPLGEVAGKVVAVDTTDRGRPLKGLHLNVVVEAPPTWWDRWKAYVVGLAAVVLAVGAVVAVRLRARGRRRDLTGVELELLRDGRPVDRHTIRAGATGGEYRFTVQDARGHAPAVQRARGGASGAHLLRRTGSGELRLRPYGSREQSVRAGEEAGLDDGLSLVVHDRRATTSRAGSAGSGTSRFRPSGFGASGPDASGFGADRFGADQYGADRYGASGSGASRYGSPSPDMTEPGTVRYGEPEPGAPRDPDRSDDGNRPDSGGSWWQRLGLGRRGRDGDRTRGRGGDPADGMGPEQRPWSRPGAGGDDPQGHGGSGGSGERTAGGGHWDPRF</sequence>
<keyword evidence="6" id="KW-1185">Reference proteome</keyword>
<comment type="caution">
    <text evidence="5">The sequence shown here is derived from an EMBL/GenBank/DDBJ whole genome shotgun (WGS) entry which is preliminary data.</text>
</comment>
<protein>
    <submittedName>
        <fullName evidence="5">VWA domain-containing protein</fullName>
    </submittedName>
</protein>
<dbReference type="Proteomes" id="UP001595829">
    <property type="component" value="Unassembled WGS sequence"/>
</dbReference>
<evidence type="ECO:0000256" key="1">
    <source>
        <dbReference type="SAM" id="MobiDB-lite"/>
    </source>
</evidence>
<keyword evidence="2" id="KW-0812">Transmembrane</keyword>
<feature type="region of interest" description="Disordered" evidence="1">
    <location>
        <begin position="779"/>
        <end position="894"/>
    </location>
</feature>
<evidence type="ECO:0000313" key="5">
    <source>
        <dbReference type="EMBL" id="MFC5023236.1"/>
    </source>
</evidence>
<feature type="compositionally biased region" description="Basic and acidic residues" evidence="1">
    <location>
        <begin position="808"/>
        <end position="820"/>
    </location>
</feature>
<name>A0ABV9XCR4_9ACTN</name>
<dbReference type="Pfam" id="PF00092">
    <property type="entry name" value="VWA"/>
    <property type="match status" value="1"/>
</dbReference>
<dbReference type="PROSITE" id="PS50234">
    <property type="entry name" value="VWFA"/>
    <property type="match status" value="1"/>
</dbReference>
<feature type="chain" id="PRO_5047461009" evidence="3">
    <location>
        <begin position="31"/>
        <end position="894"/>
    </location>
</feature>
<feature type="compositionally biased region" description="Basic and acidic residues" evidence="1">
    <location>
        <begin position="836"/>
        <end position="849"/>
    </location>
</feature>
<dbReference type="InterPro" id="IPR013783">
    <property type="entry name" value="Ig-like_fold"/>
</dbReference>
<keyword evidence="2" id="KW-1133">Transmembrane helix</keyword>
<reference evidence="6" key="1">
    <citation type="journal article" date="2019" name="Int. J. Syst. Evol. Microbiol.">
        <title>The Global Catalogue of Microorganisms (GCM) 10K type strain sequencing project: providing services to taxonomists for standard genome sequencing and annotation.</title>
        <authorList>
            <consortium name="The Broad Institute Genomics Platform"/>
            <consortium name="The Broad Institute Genome Sequencing Center for Infectious Disease"/>
            <person name="Wu L."/>
            <person name="Ma J."/>
        </authorList>
    </citation>
    <scope>NUCLEOTIDE SEQUENCE [LARGE SCALE GENOMIC DNA]</scope>
    <source>
        <strain evidence="6">CGMCC 4.1648</strain>
    </source>
</reference>
<evidence type="ECO:0000256" key="3">
    <source>
        <dbReference type="SAM" id="SignalP"/>
    </source>
</evidence>
<feature type="region of interest" description="Disordered" evidence="1">
    <location>
        <begin position="732"/>
        <end position="766"/>
    </location>
</feature>
<feature type="transmembrane region" description="Helical" evidence="2">
    <location>
        <begin position="604"/>
        <end position="624"/>
    </location>
</feature>
<gene>
    <name evidence="5" type="ORF">ACFPM3_13940</name>
</gene>
<dbReference type="SUPFAM" id="SSF53300">
    <property type="entry name" value="vWA-like"/>
    <property type="match status" value="1"/>
</dbReference>
<evidence type="ECO:0000256" key="2">
    <source>
        <dbReference type="SAM" id="Phobius"/>
    </source>
</evidence>
<accession>A0ABV9XCR4</accession>
<dbReference type="Gene3D" id="3.40.50.410">
    <property type="entry name" value="von Willebrand factor, type A domain"/>
    <property type="match status" value="1"/>
</dbReference>
<feature type="signal peptide" evidence="3">
    <location>
        <begin position="1"/>
        <end position="30"/>
    </location>
</feature>
<dbReference type="CDD" id="cd00198">
    <property type="entry name" value="vWFA"/>
    <property type="match status" value="1"/>
</dbReference>
<feature type="compositionally biased region" description="Low complexity" evidence="1">
    <location>
        <begin position="733"/>
        <end position="745"/>
    </location>
</feature>
<proteinExistence type="predicted"/>
<dbReference type="RefSeq" id="WP_345688011.1">
    <property type="nucleotide sequence ID" value="NZ_BAABIT010000001.1"/>
</dbReference>
<dbReference type="InterPro" id="IPR002035">
    <property type="entry name" value="VWF_A"/>
</dbReference>
<evidence type="ECO:0000313" key="6">
    <source>
        <dbReference type="Proteomes" id="UP001595829"/>
    </source>
</evidence>
<keyword evidence="3" id="KW-0732">Signal</keyword>
<dbReference type="InterPro" id="IPR036465">
    <property type="entry name" value="vWFA_dom_sf"/>
</dbReference>
<dbReference type="Gene3D" id="2.60.40.10">
    <property type="entry name" value="Immunoglobulins"/>
    <property type="match status" value="1"/>
</dbReference>
<feature type="compositionally biased region" description="Low complexity" evidence="1">
    <location>
        <begin position="779"/>
        <end position="791"/>
    </location>
</feature>